<comment type="similarity">
    <text evidence="3">Belongs to the WD repeat PROPPIN family.</text>
</comment>
<dbReference type="Gene3D" id="2.130.10.10">
    <property type="entry name" value="YVTN repeat-like/Quinoprotein amine dehydrogenase"/>
    <property type="match status" value="1"/>
</dbReference>
<evidence type="ECO:0000256" key="2">
    <source>
        <dbReference type="ARBA" id="ARBA00022737"/>
    </source>
</evidence>
<accession>A0A8H6Y7R6</accession>
<dbReference type="PANTHER" id="PTHR11227">
    <property type="entry name" value="WD-REPEAT PROTEIN INTERACTING WITH PHOSPHOINOSIDES WIPI -RELATED"/>
    <property type="match status" value="1"/>
</dbReference>
<sequence>MHAFVIGTKSSPAPFVRLRPRRRLADLSRNEESTSGMAGMLFANFNQDYSCVSVGTRKGYSITNCDPFGRVYTQNDGARGIVEMLFCTSLIALVGAPDAGPGSSPRKLQIVNTKRQSMICELLFPSSILAVKLNRKTLVIVLETEIYVYDISNMRLLHVIETVPNPEAICALSPSADAPYLAYPAPLPSPALAAASTSSNSASNATSTTSTSTSNSNASLNAGTGCGDVMLFSTRALAPANVVRAHRSPLALMALSANGGLLATASVKGTVIRVFATPSLDKLYQFRRGTREARIYSLAFNGAGTLLAAGSERGTVHLWRVGKIPGDKDKAGGIVRTAAATRTARRRARTGTATRGTTPLSRAGVQVKEGRSGAYLFISLGSLLNPVVLFSHSLIPHFSTALRRRSAHFTGAFTRAAAAYLPIPAGLAEMWEPARDFAWAKLPPGMSGEFFSSDSISLRLLIHQLFFPFLKVTTTHWAVRVSGGVSSFTLILHFPLSTTPHLMVISSDGYFYAYSIDLERGGECVLVKQYSCVIFPPILALFYSLNYPLADYSSRGRTLAYSFDLWWCFASFFHASRDRTESK</sequence>
<protein>
    <submittedName>
        <fullName evidence="6">WD40 repeat-like protein</fullName>
    </submittedName>
</protein>
<evidence type="ECO:0000256" key="1">
    <source>
        <dbReference type="ARBA" id="ARBA00022574"/>
    </source>
</evidence>
<dbReference type="Pfam" id="PF21032">
    <property type="entry name" value="PROPPIN"/>
    <property type="match status" value="2"/>
</dbReference>
<dbReference type="OrthoDB" id="1667587at2759"/>
<dbReference type="InterPro" id="IPR001680">
    <property type="entry name" value="WD40_rpt"/>
</dbReference>
<feature type="region of interest" description="Disordered" evidence="5">
    <location>
        <begin position="194"/>
        <end position="218"/>
    </location>
</feature>
<evidence type="ECO:0000313" key="6">
    <source>
        <dbReference type="EMBL" id="KAF7354788.1"/>
    </source>
</evidence>
<keyword evidence="7" id="KW-1185">Reference proteome</keyword>
<evidence type="ECO:0000256" key="5">
    <source>
        <dbReference type="SAM" id="MobiDB-lite"/>
    </source>
</evidence>
<dbReference type="PROSITE" id="PS50082">
    <property type="entry name" value="WD_REPEATS_2"/>
    <property type="match status" value="1"/>
</dbReference>
<dbReference type="InterPro" id="IPR036322">
    <property type="entry name" value="WD40_repeat_dom_sf"/>
</dbReference>
<dbReference type="SMART" id="SM00320">
    <property type="entry name" value="WD40"/>
    <property type="match status" value="2"/>
</dbReference>
<proteinExistence type="inferred from homology"/>
<dbReference type="InterPro" id="IPR048720">
    <property type="entry name" value="PROPPIN"/>
</dbReference>
<organism evidence="6 7">
    <name type="scientific">Mycena sanguinolenta</name>
    <dbReference type="NCBI Taxonomy" id="230812"/>
    <lineage>
        <taxon>Eukaryota</taxon>
        <taxon>Fungi</taxon>
        <taxon>Dikarya</taxon>
        <taxon>Basidiomycota</taxon>
        <taxon>Agaricomycotina</taxon>
        <taxon>Agaricomycetes</taxon>
        <taxon>Agaricomycetidae</taxon>
        <taxon>Agaricales</taxon>
        <taxon>Marasmiineae</taxon>
        <taxon>Mycenaceae</taxon>
        <taxon>Mycena</taxon>
    </lineage>
</organism>
<evidence type="ECO:0000313" key="7">
    <source>
        <dbReference type="Proteomes" id="UP000623467"/>
    </source>
</evidence>
<keyword evidence="2" id="KW-0677">Repeat</keyword>
<keyword evidence="1 4" id="KW-0853">WD repeat</keyword>
<feature type="repeat" description="WD" evidence="4">
    <location>
        <begin position="288"/>
        <end position="321"/>
    </location>
</feature>
<evidence type="ECO:0000256" key="4">
    <source>
        <dbReference type="PROSITE-ProRule" id="PRU00221"/>
    </source>
</evidence>
<dbReference type="EMBL" id="JACAZH010000011">
    <property type="protein sequence ID" value="KAF7354788.1"/>
    <property type="molecule type" value="Genomic_DNA"/>
</dbReference>
<comment type="caution">
    <text evidence="6">The sequence shown here is derived from an EMBL/GenBank/DDBJ whole genome shotgun (WGS) entry which is preliminary data.</text>
</comment>
<dbReference type="GO" id="GO:0005737">
    <property type="term" value="C:cytoplasm"/>
    <property type="evidence" value="ECO:0007669"/>
    <property type="project" value="UniProtKB-ARBA"/>
</dbReference>
<dbReference type="Proteomes" id="UP000623467">
    <property type="component" value="Unassembled WGS sequence"/>
</dbReference>
<evidence type="ECO:0000256" key="3">
    <source>
        <dbReference type="ARBA" id="ARBA00025740"/>
    </source>
</evidence>
<name>A0A8H6Y7R6_9AGAR</name>
<gene>
    <name evidence="6" type="ORF">MSAN_01393000</name>
</gene>
<dbReference type="InterPro" id="IPR015943">
    <property type="entry name" value="WD40/YVTN_repeat-like_dom_sf"/>
</dbReference>
<dbReference type="SUPFAM" id="SSF50978">
    <property type="entry name" value="WD40 repeat-like"/>
    <property type="match status" value="1"/>
</dbReference>
<reference evidence="6" key="1">
    <citation type="submission" date="2020-05" db="EMBL/GenBank/DDBJ databases">
        <title>Mycena genomes resolve the evolution of fungal bioluminescence.</title>
        <authorList>
            <person name="Tsai I.J."/>
        </authorList>
    </citation>
    <scope>NUCLEOTIDE SEQUENCE</scope>
    <source>
        <strain evidence="6">160909Yilan</strain>
    </source>
</reference>
<dbReference type="AlphaFoldDB" id="A0A8H6Y7R6"/>